<comment type="caution">
    <text evidence="1">The sequence shown here is derived from an EMBL/GenBank/DDBJ whole genome shotgun (WGS) entry which is preliminary data.</text>
</comment>
<proteinExistence type="predicted"/>
<evidence type="ECO:0000313" key="1">
    <source>
        <dbReference type="EMBL" id="MDO7874366.1"/>
    </source>
</evidence>
<name>A0ABT9B7W5_9BACT</name>
<evidence type="ECO:0008006" key="3">
    <source>
        <dbReference type="Google" id="ProtNLM"/>
    </source>
</evidence>
<dbReference type="RefSeq" id="WP_305005679.1">
    <property type="nucleotide sequence ID" value="NZ_JAUQSY010000003.1"/>
</dbReference>
<evidence type="ECO:0000313" key="2">
    <source>
        <dbReference type="Proteomes" id="UP001176429"/>
    </source>
</evidence>
<dbReference type="EMBL" id="JAUQSY010000003">
    <property type="protein sequence ID" value="MDO7874366.1"/>
    <property type="molecule type" value="Genomic_DNA"/>
</dbReference>
<dbReference type="Proteomes" id="UP001176429">
    <property type="component" value="Unassembled WGS sequence"/>
</dbReference>
<accession>A0ABT9B7W5</accession>
<organism evidence="1 2">
    <name type="scientific">Hymenobacter aranciens</name>
    <dbReference type="NCBI Taxonomy" id="3063996"/>
    <lineage>
        <taxon>Bacteria</taxon>
        <taxon>Pseudomonadati</taxon>
        <taxon>Bacteroidota</taxon>
        <taxon>Cytophagia</taxon>
        <taxon>Cytophagales</taxon>
        <taxon>Hymenobacteraceae</taxon>
        <taxon>Hymenobacter</taxon>
    </lineage>
</organism>
<reference evidence="1" key="1">
    <citation type="submission" date="2023-07" db="EMBL/GenBank/DDBJ databases">
        <authorList>
            <person name="Kim M.K."/>
        </authorList>
    </citation>
    <scope>NUCLEOTIDE SEQUENCE</scope>
    <source>
        <strain evidence="1">ASUV-10-1</strain>
    </source>
</reference>
<gene>
    <name evidence="1" type="ORF">Q5H93_06450</name>
</gene>
<protein>
    <recommendedName>
        <fullName evidence="3">Lipoprotein</fullName>
    </recommendedName>
</protein>
<keyword evidence="2" id="KW-1185">Reference proteome</keyword>
<sequence length="203" mass="22774">MKVKKLLPFAALLAGNSCEPGPPPQQAAAATPVAVTLAPAQPTETPYYDTISLARIWVNGEPLTTSRRELRRTYGLADTAFVEYHDDIASCLPSIDSLAAFEVYNRTLYLRDGPRLVFMQTWPPDSVFSVQVGAHRIDNRTALADLRRWFPRSSKEFGNRGHTHGEEALFLLEEPGSDFEADRLAFVVRDGRIVQYKYALWCD</sequence>